<organism evidence="1 2">
    <name type="scientific">Metallibacterium scheffleri</name>
    <dbReference type="NCBI Taxonomy" id="993689"/>
    <lineage>
        <taxon>Bacteria</taxon>
        <taxon>Pseudomonadati</taxon>
        <taxon>Pseudomonadota</taxon>
        <taxon>Gammaproteobacteria</taxon>
        <taxon>Lysobacterales</taxon>
        <taxon>Rhodanobacteraceae</taxon>
        <taxon>Metallibacterium</taxon>
    </lineage>
</organism>
<comment type="caution">
    <text evidence="1">The sequence shown here is derived from an EMBL/GenBank/DDBJ whole genome shotgun (WGS) entry which is preliminary data.</text>
</comment>
<name>A0A4S3KKU8_9GAMM</name>
<gene>
    <name evidence="1" type="ORF">B1806_11250</name>
</gene>
<proteinExistence type="predicted"/>
<dbReference type="Proteomes" id="UP000307749">
    <property type="component" value="Unassembled WGS sequence"/>
</dbReference>
<reference evidence="1 2" key="1">
    <citation type="submission" date="2017-02" db="EMBL/GenBank/DDBJ databases">
        <title>Whole genome sequencing of Metallibacterium scheffleri DSM 24874 (T).</title>
        <authorList>
            <person name="Kumar S."/>
            <person name="Patil P."/>
            <person name="Patil P.B."/>
        </authorList>
    </citation>
    <scope>NUCLEOTIDE SEQUENCE [LARGE SCALE GENOMIC DNA]</scope>
    <source>
        <strain evidence="1 2">DSM 24874</strain>
    </source>
</reference>
<keyword evidence="2" id="KW-1185">Reference proteome</keyword>
<sequence>MDVWTAKPNRVTRDGVGGYDPAAGDLDRLDAEAAQRRDVAARVGRGVVAGIRTAGDDGERLAWDVAHGAMLREDRRGGGGYSLSFHVVVLVLRATAHREYVSIRLIDQAPKGRHAARGGPDD</sequence>
<dbReference type="RefSeq" id="WP_081127996.1">
    <property type="nucleotide sequence ID" value="NZ_LDOS01000002.1"/>
</dbReference>
<dbReference type="EMBL" id="MWQO01000040">
    <property type="protein sequence ID" value="THD09300.1"/>
    <property type="molecule type" value="Genomic_DNA"/>
</dbReference>
<evidence type="ECO:0000313" key="2">
    <source>
        <dbReference type="Proteomes" id="UP000307749"/>
    </source>
</evidence>
<accession>A0A4S3KKU8</accession>
<protein>
    <submittedName>
        <fullName evidence="1">Uncharacterized protein</fullName>
    </submittedName>
</protein>
<evidence type="ECO:0000313" key="1">
    <source>
        <dbReference type="EMBL" id="THD09300.1"/>
    </source>
</evidence>
<dbReference type="AlphaFoldDB" id="A0A4S3KKU8"/>